<feature type="compositionally biased region" description="Pro residues" evidence="1">
    <location>
        <begin position="179"/>
        <end position="193"/>
    </location>
</feature>
<evidence type="ECO:0000256" key="1">
    <source>
        <dbReference type="SAM" id="MobiDB-lite"/>
    </source>
</evidence>
<dbReference type="EMBL" id="CP127173">
    <property type="protein sequence ID" value="WIV59419.1"/>
    <property type="molecule type" value="Genomic_DNA"/>
</dbReference>
<dbReference type="Gene3D" id="2.40.50.90">
    <property type="match status" value="1"/>
</dbReference>
<dbReference type="SMART" id="SM00894">
    <property type="entry name" value="Excalibur"/>
    <property type="match status" value="1"/>
</dbReference>
<sequence length="257" mass="25707">MKRFPNWLKIVLAAFAVLFVLGAIFGKAPEPTTPAAAPPPSPATPTTSTKPVVVSYTVGTVTDGATLIAQGSDGPSKTVHVLGVVAPVVNSGCYATESLGWATTTLSGKMITLGVETAQGIPVTLADGQDYAALAIQKGYLKYAANAASPALAAAEAAAKQAASGLWGPPCNGTIDAPAPTPTPTSTPTPAPAAPATKAAPAPPPVETTEEAPEPDHSAYYANCSAAKAAGAAPLYRGEPGYRSALDRDGDGVACER</sequence>
<organism evidence="3 4">
    <name type="scientific">Amycolatopsis nalaikhensis</name>
    <dbReference type="NCBI Taxonomy" id="715472"/>
    <lineage>
        <taxon>Bacteria</taxon>
        <taxon>Bacillati</taxon>
        <taxon>Actinomycetota</taxon>
        <taxon>Actinomycetes</taxon>
        <taxon>Pseudonocardiales</taxon>
        <taxon>Pseudonocardiaceae</taxon>
        <taxon>Amycolatopsis</taxon>
    </lineage>
</organism>
<keyword evidence="4" id="KW-1185">Reference proteome</keyword>
<dbReference type="InterPro" id="IPR008613">
    <property type="entry name" value="Excalibur_Ca-bd_domain"/>
</dbReference>
<evidence type="ECO:0000313" key="3">
    <source>
        <dbReference type="EMBL" id="WIV59419.1"/>
    </source>
</evidence>
<dbReference type="Pfam" id="PF05901">
    <property type="entry name" value="Excalibur"/>
    <property type="match status" value="1"/>
</dbReference>
<protein>
    <submittedName>
        <fullName evidence="3">Excalibur calcium-binding domain-containing protein</fullName>
    </submittedName>
</protein>
<reference evidence="3 4" key="1">
    <citation type="submission" date="2023-06" db="EMBL/GenBank/DDBJ databases">
        <authorList>
            <person name="Oyuntsetseg B."/>
            <person name="Kim S.B."/>
        </authorList>
    </citation>
    <scope>NUCLEOTIDE SEQUENCE [LARGE SCALE GENOMIC DNA]</scope>
    <source>
        <strain evidence="3 4">2-2</strain>
    </source>
</reference>
<dbReference type="Proteomes" id="UP001227101">
    <property type="component" value="Chromosome"/>
</dbReference>
<feature type="domain" description="Excalibur calcium-binding" evidence="2">
    <location>
        <begin position="220"/>
        <end position="256"/>
    </location>
</feature>
<gene>
    <name evidence="3" type="ORF">QP939_12745</name>
</gene>
<proteinExistence type="predicted"/>
<evidence type="ECO:0000259" key="2">
    <source>
        <dbReference type="SMART" id="SM00894"/>
    </source>
</evidence>
<evidence type="ECO:0000313" key="4">
    <source>
        <dbReference type="Proteomes" id="UP001227101"/>
    </source>
</evidence>
<feature type="region of interest" description="Disordered" evidence="1">
    <location>
        <begin position="170"/>
        <end position="220"/>
    </location>
</feature>
<accession>A0ABY8XUN8</accession>
<dbReference type="InterPro" id="IPR035437">
    <property type="entry name" value="SNase_OB-fold_sf"/>
</dbReference>
<name>A0ABY8XUN8_9PSEU</name>
<dbReference type="SUPFAM" id="SSF50199">
    <property type="entry name" value="Staphylococcal nuclease"/>
    <property type="match status" value="1"/>
</dbReference>
<dbReference type="RefSeq" id="WP_285456963.1">
    <property type="nucleotide sequence ID" value="NZ_CP127173.1"/>
</dbReference>